<evidence type="ECO:0000313" key="2">
    <source>
        <dbReference type="Proteomes" id="UP000824120"/>
    </source>
</evidence>
<reference evidence="1 2" key="1">
    <citation type="submission" date="2020-09" db="EMBL/GenBank/DDBJ databases">
        <title>De no assembly of potato wild relative species, Solanum commersonii.</title>
        <authorList>
            <person name="Cho K."/>
        </authorList>
    </citation>
    <scope>NUCLEOTIDE SEQUENCE [LARGE SCALE GENOMIC DNA]</scope>
    <source>
        <strain evidence="1">LZ3.2</strain>
        <tissue evidence="1">Leaf</tissue>
    </source>
</reference>
<name>A0A9J5WVJ7_SOLCO</name>
<proteinExistence type="predicted"/>
<accession>A0A9J5WVJ7</accession>
<protein>
    <submittedName>
        <fullName evidence="1">Uncharacterized protein</fullName>
    </submittedName>
</protein>
<sequence length="63" mass="7391">MTRDIMAYCFRNSAVNVWNETLAMYSMAKTRGSIVKQCVPKTSKKRKERLKKFPDLKKEENCS</sequence>
<dbReference type="EMBL" id="JACXVP010000010">
    <property type="protein sequence ID" value="KAG5579843.1"/>
    <property type="molecule type" value="Genomic_DNA"/>
</dbReference>
<comment type="caution">
    <text evidence="1">The sequence shown here is derived from an EMBL/GenBank/DDBJ whole genome shotgun (WGS) entry which is preliminary data.</text>
</comment>
<dbReference type="AlphaFoldDB" id="A0A9J5WVJ7"/>
<gene>
    <name evidence="1" type="ORF">H5410_050470</name>
</gene>
<dbReference type="Proteomes" id="UP000824120">
    <property type="component" value="Chromosome 10"/>
</dbReference>
<organism evidence="1 2">
    <name type="scientific">Solanum commersonii</name>
    <name type="common">Commerson's wild potato</name>
    <name type="synonym">Commerson's nightshade</name>
    <dbReference type="NCBI Taxonomy" id="4109"/>
    <lineage>
        <taxon>Eukaryota</taxon>
        <taxon>Viridiplantae</taxon>
        <taxon>Streptophyta</taxon>
        <taxon>Embryophyta</taxon>
        <taxon>Tracheophyta</taxon>
        <taxon>Spermatophyta</taxon>
        <taxon>Magnoliopsida</taxon>
        <taxon>eudicotyledons</taxon>
        <taxon>Gunneridae</taxon>
        <taxon>Pentapetalae</taxon>
        <taxon>asterids</taxon>
        <taxon>lamiids</taxon>
        <taxon>Solanales</taxon>
        <taxon>Solanaceae</taxon>
        <taxon>Solanoideae</taxon>
        <taxon>Solaneae</taxon>
        <taxon>Solanum</taxon>
    </lineage>
</organism>
<evidence type="ECO:0000313" key="1">
    <source>
        <dbReference type="EMBL" id="KAG5579843.1"/>
    </source>
</evidence>
<keyword evidence="2" id="KW-1185">Reference proteome</keyword>